<evidence type="ECO:0000313" key="2">
    <source>
        <dbReference type="Proteomes" id="UP000828390"/>
    </source>
</evidence>
<sequence length="59" mass="6456">MELAKAGAFLISMVHPVSSHALPIVPMEVTEHDVHVQQVCVCTAVMKALLEKDVWKLSS</sequence>
<gene>
    <name evidence="1" type="ORF">DPMN_071967</name>
</gene>
<comment type="caution">
    <text evidence="1">The sequence shown here is derived from an EMBL/GenBank/DDBJ whole genome shotgun (WGS) entry which is preliminary data.</text>
</comment>
<keyword evidence="2" id="KW-1185">Reference proteome</keyword>
<dbReference type="Proteomes" id="UP000828390">
    <property type="component" value="Unassembled WGS sequence"/>
</dbReference>
<accession>A0A9D3Z8T6</accession>
<dbReference type="EMBL" id="JAIWYP010000014">
    <property type="protein sequence ID" value="KAH3712274.1"/>
    <property type="molecule type" value="Genomic_DNA"/>
</dbReference>
<organism evidence="1 2">
    <name type="scientific">Dreissena polymorpha</name>
    <name type="common">Zebra mussel</name>
    <name type="synonym">Mytilus polymorpha</name>
    <dbReference type="NCBI Taxonomy" id="45954"/>
    <lineage>
        <taxon>Eukaryota</taxon>
        <taxon>Metazoa</taxon>
        <taxon>Spiralia</taxon>
        <taxon>Lophotrochozoa</taxon>
        <taxon>Mollusca</taxon>
        <taxon>Bivalvia</taxon>
        <taxon>Autobranchia</taxon>
        <taxon>Heteroconchia</taxon>
        <taxon>Euheterodonta</taxon>
        <taxon>Imparidentia</taxon>
        <taxon>Neoheterodontei</taxon>
        <taxon>Myida</taxon>
        <taxon>Dreissenoidea</taxon>
        <taxon>Dreissenidae</taxon>
        <taxon>Dreissena</taxon>
    </lineage>
</organism>
<proteinExistence type="predicted"/>
<evidence type="ECO:0000313" key="1">
    <source>
        <dbReference type="EMBL" id="KAH3712274.1"/>
    </source>
</evidence>
<reference evidence="1" key="1">
    <citation type="journal article" date="2019" name="bioRxiv">
        <title>The Genome of the Zebra Mussel, Dreissena polymorpha: A Resource for Invasive Species Research.</title>
        <authorList>
            <person name="McCartney M.A."/>
            <person name="Auch B."/>
            <person name="Kono T."/>
            <person name="Mallez S."/>
            <person name="Zhang Y."/>
            <person name="Obille A."/>
            <person name="Becker A."/>
            <person name="Abrahante J.E."/>
            <person name="Garbe J."/>
            <person name="Badalamenti J.P."/>
            <person name="Herman A."/>
            <person name="Mangelson H."/>
            <person name="Liachko I."/>
            <person name="Sullivan S."/>
            <person name="Sone E.D."/>
            <person name="Koren S."/>
            <person name="Silverstein K.A.T."/>
            <person name="Beckman K.B."/>
            <person name="Gohl D.M."/>
        </authorList>
    </citation>
    <scope>NUCLEOTIDE SEQUENCE</scope>
    <source>
        <strain evidence="1">Duluth1</strain>
        <tissue evidence="1">Whole animal</tissue>
    </source>
</reference>
<name>A0A9D3Z8T6_DREPO</name>
<protein>
    <submittedName>
        <fullName evidence="1">Uncharacterized protein</fullName>
    </submittedName>
</protein>
<dbReference type="AlphaFoldDB" id="A0A9D3Z8T6"/>
<reference evidence="1" key="2">
    <citation type="submission" date="2020-11" db="EMBL/GenBank/DDBJ databases">
        <authorList>
            <person name="McCartney M.A."/>
            <person name="Auch B."/>
            <person name="Kono T."/>
            <person name="Mallez S."/>
            <person name="Becker A."/>
            <person name="Gohl D.M."/>
            <person name="Silverstein K.A.T."/>
            <person name="Koren S."/>
            <person name="Bechman K.B."/>
            <person name="Herman A."/>
            <person name="Abrahante J.E."/>
            <person name="Garbe J."/>
        </authorList>
    </citation>
    <scope>NUCLEOTIDE SEQUENCE</scope>
    <source>
        <strain evidence="1">Duluth1</strain>
        <tissue evidence="1">Whole animal</tissue>
    </source>
</reference>